<evidence type="ECO:0000256" key="3">
    <source>
        <dbReference type="ARBA" id="ARBA00022692"/>
    </source>
</evidence>
<feature type="binding site" evidence="6">
    <location>
        <position position="103"/>
    </location>
    <ligand>
        <name>Zn(2+)</name>
        <dbReference type="ChEBI" id="CHEBI:29105"/>
    </ligand>
</feature>
<evidence type="ECO:0000256" key="4">
    <source>
        <dbReference type="ARBA" id="ARBA00022989"/>
    </source>
</evidence>
<feature type="non-terminal residue" evidence="8">
    <location>
        <position position="1"/>
    </location>
</feature>
<evidence type="ECO:0000256" key="5">
    <source>
        <dbReference type="ARBA" id="ARBA00023136"/>
    </source>
</evidence>
<comment type="subcellular location">
    <subcellularLocation>
        <location evidence="1">Membrane</location>
        <topology evidence="1">Multi-pass membrane protein</topology>
    </subcellularLocation>
</comment>
<evidence type="ECO:0000313" key="9">
    <source>
        <dbReference type="Proteomes" id="UP001497623"/>
    </source>
</evidence>
<proteinExistence type="inferred from homology"/>
<feature type="non-terminal residue" evidence="8">
    <location>
        <position position="149"/>
    </location>
</feature>
<keyword evidence="3 7" id="KW-0812">Transmembrane</keyword>
<feature type="transmembrane region" description="Helical" evidence="7">
    <location>
        <begin position="105"/>
        <end position="123"/>
    </location>
</feature>
<dbReference type="PANTHER" id="PTHR20855">
    <property type="entry name" value="ADIPOR/PROGESTIN RECEPTOR-RELATED"/>
    <property type="match status" value="1"/>
</dbReference>
<reference evidence="8 9" key="1">
    <citation type="submission" date="2024-05" db="EMBL/GenBank/DDBJ databases">
        <authorList>
            <person name="Wallberg A."/>
        </authorList>
    </citation>
    <scope>NUCLEOTIDE SEQUENCE [LARGE SCALE GENOMIC DNA]</scope>
</reference>
<sequence length="149" mass="17011">KLIYLTSVVLLGITTIVVSLWDKFSTPKYRGIRASVFLTFGLSGIIPAVHYTLLEGWDLAITKASLGWLILMGSLYVLGAILYAIRVPERFFPGKCDLWYLSHAPHSPSFFVLLMLFNFSHIIRMLKTQRYRFSPVFCVANAFKQLTHH</sequence>
<dbReference type="GO" id="GO:0033211">
    <property type="term" value="P:adiponectin-activated signaling pathway"/>
    <property type="evidence" value="ECO:0007669"/>
    <property type="project" value="TreeGrafter"/>
</dbReference>
<evidence type="ECO:0008006" key="10">
    <source>
        <dbReference type="Google" id="ProtNLM"/>
    </source>
</evidence>
<feature type="transmembrane region" description="Helical" evidence="7">
    <location>
        <begin position="66"/>
        <end position="85"/>
    </location>
</feature>
<feature type="transmembrane region" description="Helical" evidence="7">
    <location>
        <begin position="35"/>
        <end position="54"/>
    </location>
</feature>
<comment type="caution">
    <text evidence="8">The sequence shown here is derived from an EMBL/GenBank/DDBJ whole genome shotgun (WGS) entry which is preliminary data.</text>
</comment>
<evidence type="ECO:0000256" key="1">
    <source>
        <dbReference type="ARBA" id="ARBA00004141"/>
    </source>
</evidence>
<comment type="similarity">
    <text evidence="2">Belongs to the ADIPOR family.</text>
</comment>
<keyword evidence="6" id="KW-0862">Zinc</keyword>
<dbReference type="Proteomes" id="UP001497623">
    <property type="component" value="Unassembled WGS sequence"/>
</dbReference>
<dbReference type="EMBL" id="CAXKWB010198117">
    <property type="protein sequence ID" value="CAL4258332.1"/>
    <property type="molecule type" value="Genomic_DNA"/>
</dbReference>
<name>A0AAV2SZ36_MEGNR</name>
<dbReference type="InterPro" id="IPR004254">
    <property type="entry name" value="AdipoR/HlyIII-related"/>
</dbReference>
<gene>
    <name evidence="8" type="ORF">MNOR_LOCUS42103</name>
</gene>
<keyword evidence="9" id="KW-1185">Reference proteome</keyword>
<evidence type="ECO:0000256" key="6">
    <source>
        <dbReference type="PIRSR" id="PIRSR604254-1"/>
    </source>
</evidence>
<dbReference type="PANTHER" id="PTHR20855:SF52">
    <property type="entry name" value="ADIPONECTIN RECEPTOR PROTEIN"/>
    <property type="match status" value="1"/>
</dbReference>
<organism evidence="8 9">
    <name type="scientific">Meganyctiphanes norvegica</name>
    <name type="common">Northern krill</name>
    <name type="synonym">Thysanopoda norvegica</name>
    <dbReference type="NCBI Taxonomy" id="48144"/>
    <lineage>
        <taxon>Eukaryota</taxon>
        <taxon>Metazoa</taxon>
        <taxon>Ecdysozoa</taxon>
        <taxon>Arthropoda</taxon>
        <taxon>Crustacea</taxon>
        <taxon>Multicrustacea</taxon>
        <taxon>Malacostraca</taxon>
        <taxon>Eumalacostraca</taxon>
        <taxon>Eucarida</taxon>
        <taxon>Euphausiacea</taxon>
        <taxon>Euphausiidae</taxon>
        <taxon>Meganyctiphanes</taxon>
    </lineage>
</organism>
<accession>A0AAV2SZ36</accession>
<dbReference type="Pfam" id="PF03006">
    <property type="entry name" value="HlyIII"/>
    <property type="match status" value="1"/>
</dbReference>
<keyword evidence="4 7" id="KW-1133">Transmembrane helix</keyword>
<dbReference type="GO" id="GO:0038023">
    <property type="term" value="F:signaling receptor activity"/>
    <property type="evidence" value="ECO:0007669"/>
    <property type="project" value="TreeGrafter"/>
</dbReference>
<dbReference type="GO" id="GO:0005886">
    <property type="term" value="C:plasma membrane"/>
    <property type="evidence" value="ECO:0007669"/>
    <property type="project" value="TreeGrafter"/>
</dbReference>
<keyword evidence="5 7" id="KW-0472">Membrane</keyword>
<dbReference type="AlphaFoldDB" id="A0AAV2SZ36"/>
<evidence type="ECO:0000256" key="2">
    <source>
        <dbReference type="ARBA" id="ARBA00007018"/>
    </source>
</evidence>
<evidence type="ECO:0000313" key="8">
    <source>
        <dbReference type="EMBL" id="CAL4258332.1"/>
    </source>
</evidence>
<protein>
    <recommendedName>
        <fullName evidence="10">Adiponectin receptor 2</fullName>
    </recommendedName>
</protein>
<dbReference type="GO" id="GO:0046872">
    <property type="term" value="F:metal ion binding"/>
    <property type="evidence" value="ECO:0007669"/>
    <property type="project" value="UniProtKB-KW"/>
</dbReference>
<evidence type="ECO:0000256" key="7">
    <source>
        <dbReference type="SAM" id="Phobius"/>
    </source>
</evidence>
<keyword evidence="6" id="KW-0479">Metal-binding</keyword>